<feature type="region of interest" description="Disordered" evidence="1">
    <location>
        <begin position="44"/>
        <end position="64"/>
    </location>
</feature>
<name>A0A0L8GV53_OCTBM</name>
<sequence>VLERIDVVSTEGCIHCHCMYWVGHIVHLDDSRIPKQTLYGKQLQGTQQQYKPRKQSKDSLIESPGICKISEQE</sequence>
<evidence type="ECO:0000313" key="2">
    <source>
        <dbReference type="EMBL" id="KOF80777.1"/>
    </source>
</evidence>
<dbReference type="EMBL" id="KQ420272">
    <property type="protein sequence ID" value="KOF80777.1"/>
    <property type="molecule type" value="Genomic_DNA"/>
</dbReference>
<organism evidence="2">
    <name type="scientific">Octopus bimaculoides</name>
    <name type="common">California two-spotted octopus</name>
    <dbReference type="NCBI Taxonomy" id="37653"/>
    <lineage>
        <taxon>Eukaryota</taxon>
        <taxon>Metazoa</taxon>
        <taxon>Spiralia</taxon>
        <taxon>Lophotrochozoa</taxon>
        <taxon>Mollusca</taxon>
        <taxon>Cephalopoda</taxon>
        <taxon>Coleoidea</taxon>
        <taxon>Octopodiformes</taxon>
        <taxon>Octopoda</taxon>
        <taxon>Incirrata</taxon>
        <taxon>Octopodidae</taxon>
        <taxon>Octopus</taxon>
    </lineage>
</organism>
<proteinExistence type="predicted"/>
<accession>A0A0L8GV53</accession>
<gene>
    <name evidence="2" type="ORF">OCBIM_22027423mg</name>
</gene>
<reference evidence="2" key="1">
    <citation type="submission" date="2015-07" db="EMBL/GenBank/DDBJ databases">
        <title>MeaNS - Measles Nucleotide Surveillance Program.</title>
        <authorList>
            <person name="Tran T."/>
            <person name="Druce J."/>
        </authorList>
    </citation>
    <scope>NUCLEOTIDE SEQUENCE</scope>
    <source>
        <strain evidence="2">UCB-OBI-ISO-001</strain>
        <tissue evidence="2">Gonad</tissue>
    </source>
</reference>
<dbReference type="AlphaFoldDB" id="A0A0L8GV53"/>
<evidence type="ECO:0000256" key="1">
    <source>
        <dbReference type="SAM" id="MobiDB-lite"/>
    </source>
</evidence>
<feature type="non-terminal residue" evidence="2">
    <location>
        <position position="1"/>
    </location>
</feature>
<protein>
    <submittedName>
        <fullName evidence="2">Uncharacterized protein</fullName>
    </submittedName>
</protein>